<sequence>MAVRAPALQETDLYPPVKAFLEGLGYEVKGEVKDCDVTAVRGEELIVVELKTGFTIELLFQASRRQLVADGVYVAIPLPKGGYRAPRHDDIVRLCRRLEIGLLFVAFTEAGVGQVDAAVHPAPARAVRTNVKKRLAVLTEHTGRTGSRNAGGVVRRRILTVYKERSLAIVAILDAHGERTTTQIRALGGPDNTSAILARNYYSWFAKGSPRHHAATAAGVTALGEHADLFAEVVGGT</sequence>
<proteinExistence type="predicted"/>
<dbReference type="Proteomes" id="UP000199039">
    <property type="component" value="Unassembled WGS sequence"/>
</dbReference>
<dbReference type="Pfam" id="PF09929">
    <property type="entry name" value="DUF2161"/>
    <property type="match status" value="1"/>
</dbReference>
<dbReference type="OrthoDB" id="8183885at2"/>
<evidence type="ECO:0000313" key="2">
    <source>
        <dbReference type="Proteomes" id="UP000199039"/>
    </source>
</evidence>
<evidence type="ECO:0000313" key="1">
    <source>
        <dbReference type="EMBL" id="SDD11857.1"/>
    </source>
</evidence>
<dbReference type="RefSeq" id="WP_093184204.1">
    <property type="nucleotide sequence ID" value="NZ_FMYH01000005.1"/>
</dbReference>
<organism evidence="1 2">
    <name type="scientific">Sanguibacter gelidistatuariae</name>
    <dbReference type="NCBI Taxonomy" id="1814289"/>
    <lineage>
        <taxon>Bacteria</taxon>
        <taxon>Bacillati</taxon>
        <taxon>Actinomycetota</taxon>
        <taxon>Actinomycetes</taxon>
        <taxon>Micrococcales</taxon>
        <taxon>Sanguibacteraceae</taxon>
        <taxon>Sanguibacter</taxon>
    </lineage>
</organism>
<protein>
    <submittedName>
        <fullName evidence="1">Uncharacterized protein</fullName>
    </submittedName>
</protein>
<keyword evidence="2" id="KW-1185">Reference proteome</keyword>
<reference evidence="1 2" key="1">
    <citation type="submission" date="2016-09" db="EMBL/GenBank/DDBJ databases">
        <authorList>
            <person name="Capua I."/>
            <person name="De Benedictis P."/>
            <person name="Joannis T."/>
            <person name="Lombin L.H."/>
            <person name="Cattoli G."/>
        </authorList>
    </citation>
    <scope>NUCLEOTIDE SEQUENCE [LARGE SCALE GENOMIC DNA]</scope>
    <source>
        <strain evidence="1 2">ISLP-3</strain>
    </source>
</reference>
<dbReference type="STRING" id="1814289.SAMN05216410_2878"/>
<dbReference type="InterPro" id="IPR018679">
    <property type="entry name" value="DUF2161"/>
</dbReference>
<dbReference type="AlphaFoldDB" id="A0A1G6S6V8"/>
<dbReference type="EMBL" id="FMYH01000005">
    <property type="protein sequence ID" value="SDD11857.1"/>
    <property type="molecule type" value="Genomic_DNA"/>
</dbReference>
<name>A0A1G6S6V8_9MICO</name>
<gene>
    <name evidence="1" type="ORF">SAMN05216410_2878</name>
</gene>
<accession>A0A1G6S6V8</accession>